<evidence type="ECO:0000313" key="2">
    <source>
        <dbReference type="EMBL" id="MDQ0441688.1"/>
    </source>
</evidence>
<comment type="similarity">
    <text evidence="1">Belongs to the ros/MucR family.</text>
</comment>
<dbReference type="Pfam" id="PF05443">
    <property type="entry name" value="ROS_MUCR"/>
    <property type="match status" value="1"/>
</dbReference>
<organism evidence="2 3">
    <name type="scientific">Methylobacterium persicinum</name>
    <dbReference type="NCBI Taxonomy" id="374426"/>
    <lineage>
        <taxon>Bacteria</taxon>
        <taxon>Pseudomonadati</taxon>
        <taxon>Pseudomonadota</taxon>
        <taxon>Alphaproteobacteria</taxon>
        <taxon>Hyphomicrobiales</taxon>
        <taxon>Methylobacteriaceae</taxon>
        <taxon>Methylobacterium</taxon>
    </lineage>
</organism>
<dbReference type="EMBL" id="JAUSVV010000002">
    <property type="protein sequence ID" value="MDQ0441688.1"/>
    <property type="molecule type" value="Genomic_DNA"/>
</dbReference>
<evidence type="ECO:0000313" key="3">
    <source>
        <dbReference type="Proteomes" id="UP001236369"/>
    </source>
</evidence>
<protein>
    <submittedName>
        <fullName evidence="2">Transcriptional regulator</fullName>
    </submittedName>
</protein>
<gene>
    <name evidence="2" type="ORF">QO016_001171</name>
</gene>
<dbReference type="Proteomes" id="UP001236369">
    <property type="component" value="Unassembled WGS sequence"/>
</dbReference>
<dbReference type="InterPro" id="IPR008807">
    <property type="entry name" value="ROS_MUCR"/>
</dbReference>
<keyword evidence="3" id="KW-1185">Reference proteome</keyword>
<dbReference type="InterPro" id="IPR041920">
    <property type="entry name" value="ROS/MUCR_sf"/>
</dbReference>
<proteinExistence type="inferred from homology"/>
<dbReference type="Gene3D" id="1.10.10.1550">
    <property type="entry name" value="ROS/MUCR transcriptional regulator protein"/>
    <property type="match status" value="1"/>
</dbReference>
<accession>A0ABU0HIP4</accession>
<evidence type="ECO:0000256" key="1">
    <source>
        <dbReference type="ARBA" id="ARBA00007031"/>
    </source>
</evidence>
<dbReference type="RefSeq" id="WP_238250291.1">
    <property type="nucleotide sequence ID" value="NZ_BPQX01000037.1"/>
</dbReference>
<sequence>MTEKPTVELATRILTAYVARNRVPASNLPELLTEIHQAIDHLATPRQPTLQRPSAAQITASIRPDAITSFEDGKPYKALRRHLTLRGLTPETYRAKWGLPVDYPMVCATYSARRSEISREISIGQQQRAKLTLVENPKGAAEPARSTA</sequence>
<name>A0ABU0HIP4_9HYPH</name>
<comment type="caution">
    <text evidence="2">The sequence shown here is derived from an EMBL/GenBank/DDBJ whole genome shotgun (WGS) entry which is preliminary data.</text>
</comment>
<reference evidence="2 3" key="1">
    <citation type="submission" date="2023-07" db="EMBL/GenBank/DDBJ databases">
        <title>Genomic Encyclopedia of Type Strains, Phase IV (KMG-IV): sequencing the most valuable type-strain genomes for metagenomic binning, comparative biology and taxonomic classification.</title>
        <authorList>
            <person name="Goeker M."/>
        </authorList>
    </citation>
    <scope>NUCLEOTIDE SEQUENCE [LARGE SCALE GENOMIC DNA]</scope>
    <source>
        <strain evidence="2 3">DSM 19562</strain>
    </source>
</reference>